<evidence type="ECO:0000313" key="3">
    <source>
        <dbReference type="Proteomes" id="UP000252387"/>
    </source>
</evidence>
<sequence length="374" mass="40662">MSLRIAKVLAAAWSLSLAGCGNSDISTVKGLTLEQAPSFTVEQAFDHRKVCDSVKWREFKDDRERKIVEYRCTFKGVADFASHTVVDLTQKLNTSAQIAKSTYDGEISGDQAEVDRVNKSIAGLNATLSNDAPSVPDASIQASIDHSKSLIAVLQTGNVDQIVSTDFTDHASPISEQMSQSSNLAEAIGQYKGSVKDESLDPARATLWAQTAQRQRAAIQSSIPAAIDSLNAQIRDLQQQQQSAMQGQTGQKDYARNHLPVMQANLQTAQSALAAKVSGKSQYFASVDADLSVKLQRLNARAPTNVDEIFQWSMSDNTDPVLVFSGVAITSKSGETKQFSYQGYRTKNAVVAFVRNDATDYAHYIAETLTGQWP</sequence>
<evidence type="ECO:0000313" key="2">
    <source>
        <dbReference type="EMBL" id="RCS29433.1"/>
    </source>
</evidence>
<gene>
    <name evidence="2" type="ORF">DEO45_09625</name>
</gene>
<proteinExistence type="predicted"/>
<evidence type="ECO:0000256" key="1">
    <source>
        <dbReference type="SAM" id="SignalP"/>
    </source>
</evidence>
<keyword evidence="1" id="KW-0732">Signal</keyword>
<feature type="signal peptide" evidence="1">
    <location>
        <begin position="1"/>
        <end position="18"/>
    </location>
</feature>
<name>A0A368KFF3_9GAMM</name>
<reference evidence="2 3" key="1">
    <citation type="submission" date="2018-05" db="EMBL/GenBank/DDBJ databases">
        <title>Draft genome sequence of Rhodanobacter denitrificans Yn1 isolated from gold copper mine.</title>
        <authorList>
            <person name="Yang N."/>
            <person name="Mazhar H.S."/>
            <person name="Rensing C."/>
        </authorList>
    </citation>
    <scope>NUCLEOTIDE SEQUENCE [LARGE SCALE GENOMIC DNA]</scope>
    <source>
        <strain evidence="2 3">Yn1</strain>
    </source>
</reference>
<dbReference type="AlphaFoldDB" id="A0A368KFF3"/>
<evidence type="ECO:0008006" key="4">
    <source>
        <dbReference type="Google" id="ProtNLM"/>
    </source>
</evidence>
<protein>
    <recommendedName>
        <fullName evidence="4">Lipoprotein</fullName>
    </recommendedName>
</protein>
<comment type="caution">
    <text evidence="2">The sequence shown here is derived from an EMBL/GenBank/DDBJ whole genome shotgun (WGS) entry which is preliminary data.</text>
</comment>
<organism evidence="2 3">
    <name type="scientific">Rhodanobacter denitrificans</name>
    <dbReference type="NCBI Taxonomy" id="666685"/>
    <lineage>
        <taxon>Bacteria</taxon>
        <taxon>Pseudomonadati</taxon>
        <taxon>Pseudomonadota</taxon>
        <taxon>Gammaproteobacteria</taxon>
        <taxon>Lysobacterales</taxon>
        <taxon>Rhodanobacteraceae</taxon>
        <taxon>Rhodanobacter</taxon>
    </lineage>
</organism>
<keyword evidence="3" id="KW-1185">Reference proteome</keyword>
<accession>A0A368KFF3</accession>
<dbReference type="Proteomes" id="UP000252387">
    <property type="component" value="Unassembled WGS sequence"/>
</dbReference>
<dbReference type="EMBL" id="QFWQ01000006">
    <property type="protein sequence ID" value="RCS29433.1"/>
    <property type="molecule type" value="Genomic_DNA"/>
</dbReference>
<dbReference type="PROSITE" id="PS51257">
    <property type="entry name" value="PROKAR_LIPOPROTEIN"/>
    <property type="match status" value="1"/>
</dbReference>
<feature type="chain" id="PRO_5017082958" description="Lipoprotein" evidence="1">
    <location>
        <begin position="19"/>
        <end position="374"/>
    </location>
</feature>